<dbReference type="Proteomes" id="UP000065261">
    <property type="component" value="Chromosome I"/>
</dbReference>
<proteinExistence type="predicted"/>
<dbReference type="EMBL" id="CP011034">
    <property type="protein sequence ID" value="ALS32519.1"/>
    <property type="molecule type" value="Genomic_DNA"/>
</dbReference>
<name>A0A0U2WBQ7_9GAMM</name>
<evidence type="ECO:0000313" key="2">
    <source>
        <dbReference type="Proteomes" id="UP000065261"/>
    </source>
</evidence>
<dbReference type="KEGG" id="ptn:PTRA_a1281"/>
<sequence>MSGARILFHLTLHKNFRKLSNILGNLLKLCRDELAIANKYAICTLLNC</sequence>
<organism evidence="1">
    <name type="scientific">Pseudoalteromonas translucida KMM 520</name>
    <dbReference type="NCBI Taxonomy" id="1315283"/>
    <lineage>
        <taxon>Bacteria</taxon>
        <taxon>Pseudomonadati</taxon>
        <taxon>Pseudomonadota</taxon>
        <taxon>Gammaproteobacteria</taxon>
        <taxon>Alteromonadales</taxon>
        <taxon>Pseudoalteromonadaceae</taxon>
        <taxon>Pseudoalteromonas</taxon>
    </lineage>
</organism>
<evidence type="ECO:0000313" key="1">
    <source>
        <dbReference type="EMBL" id="ALS32519.1"/>
    </source>
</evidence>
<gene>
    <name evidence="1" type="ORF">PTRA_a1281</name>
</gene>
<reference evidence="1 2" key="1">
    <citation type="submission" date="2015-03" db="EMBL/GenBank/DDBJ databases">
        <authorList>
            <person name="Murphy D."/>
        </authorList>
    </citation>
    <scope>NUCLEOTIDE SEQUENCE [LARGE SCALE GENOMIC DNA]</scope>
    <source>
        <strain evidence="1 2">KMM 520</strain>
    </source>
</reference>
<dbReference type="AlphaFoldDB" id="A0A0U2WBQ7"/>
<accession>A0A0U2WBQ7</accession>
<dbReference type="PATRIC" id="fig|1315283.4.peg.1113"/>
<protein>
    <submittedName>
        <fullName evidence="1">Uncharacterized protein</fullName>
    </submittedName>
</protein>